<name>A0ABT1QPN0_9GAMM</name>
<dbReference type="Proteomes" id="UP001165498">
    <property type="component" value="Unassembled WGS sequence"/>
</dbReference>
<evidence type="ECO:0000313" key="2">
    <source>
        <dbReference type="EMBL" id="MCQ4164250.1"/>
    </source>
</evidence>
<comment type="caution">
    <text evidence="2">The sequence shown here is derived from an EMBL/GenBank/DDBJ whole genome shotgun (WGS) entry which is preliminary data.</text>
</comment>
<protein>
    <submittedName>
        <fullName evidence="2">Uncharacterized protein</fullName>
    </submittedName>
</protein>
<evidence type="ECO:0000256" key="1">
    <source>
        <dbReference type="SAM" id="SignalP"/>
    </source>
</evidence>
<feature type="signal peptide" evidence="1">
    <location>
        <begin position="1"/>
        <end position="24"/>
    </location>
</feature>
<keyword evidence="3" id="KW-1185">Reference proteome</keyword>
<dbReference type="RefSeq" id="WP_255912839.1">
    <property type="nucleotide sequence ID" value="NZ_JANFQO010000004.1"/>
</dbReference>
<sequence length="273" mass="28644">MKCMQLCAAVFGGLLAAVALDATAATVSTATGANAPAIQGTVDTFRLALGVNNGVGNSFPSGRREINWDGVPDSSAQPNFLPPDFFNTTSPRGVVFSALEYETGSGLNDFMVSADSNNPTMTQVRFGNINASYAAGFHTFSAERLLHIRNAHAMDVLFFVPGTTIPATTRGFGVIFTDVDGTSAADRTAIRCYGPDASQIIAASVPVLNNGLSFIGLLTEGNERFARCNIEVGNSRLDAGLSDGVGGVDVVAMDDFIYGEPISIFQIFADSFD</sequence>
<organism evidence="2 3">
    <name type="scientific">Tahibacter harae</name>
    <dbReference type="NCBI Taxonomy" id="2963937"/>
    <lineage>
        <taxon>Bacteria</taxon>
        <taxon>Pseudomonadati</taxon>
        <taxon>Pseudomonadota</taxon>
        <taxon>Gammaproteobacteria</taxon>
        <taxon>Lysobacterales</taxon>
        <taxon>Rhodanobacteraceae</taxon>
        <taxon>Tahibacter</taxon>
    </lineage>
</organism>
<proteinExistence type="predicted"/>
<keyword evidence="1" id="KW-0732">Signal</keyword>
<dbReference type="EMBL" id="JANFQO010000004">
    <property type="protein sequence ID" value="MCQ4164250.1"/>
    <property type="molecule type" value="Genomic_DNA"/>
</dbReference>
<feature type="chain" id="PRO_5047135959" evidence="1">
    <location>
        <begin position="25"/>
        <end position="273"/>
    </location>
</feature>
<evidence type="ECO:0000313" key="3">
    <source>
        <dbReference type="Proteomes" id="UP001165498"/>
    </source>
</evidence>
<reference evidence="2" key="1">
    <citation type="submission" date="2022-07" db="EMBL/GenBank/DDBJ databases">
        <title>Tahibacter sp., a new gammaproteobacterium isolated from the silt sample collected at pig farm.</title>
        <authorList>
            <person name="Chen H."/>
        </authorList>
    </citation>
    <scope>NUCLEOTIDE SEQUENCE</scope>
    <source>
        <strain evidence="2">P2K</strain>
    </source>
</reference>
<accession>A0ABT1QPN0</accession>
<gene>
    <name evidence="2" type="ORF">NM961_05945</name>
</gene>